<dbReference type="RefSeq" id="WP_159546155.1">
    <property type="nucleotide sequence ID" value="NZ_CP047156.1"/>
</dbReference>
<dbReference type="Proteomes" id="UP000463857">
    <property type="component" value="Chromosome"/>
</dbReference>
<sequence length="276" mass="29475">MSSATPVAVRSASLRDAFRILRYVTAILLLIAAGGFVAVCGNPYTLVNLTYLLGVFLLVPFVVLYPTGVLPVLAQAVSLLSPAVVQLALPISLGFLASVSWPRRRLFGMWSGAALDRLRTICVTIAVVVPVGFAVIRFAWAIGVPLGIDERFRATSQAYVNFGVACAVAALLLAFLTWGLTRPWSARLPSGRPIRVGLVRNSAVVVGTAAIASGSFFIRTRLVNPAEASTDQQQVGTWVAEVSSPLWGVALIVAGLVYAELRRRNDHPQAVRRPVG</sequence>
<keyword evidence="1" id="KW-0472">Membrane</keyword>
<feature type="transmembrane region" description="Helical" evidence="1">
    <location>
        <begin position="238"/>
        <end position="259"/>
    </location>
</feature>
<evidence type="ECO:0000313" key="2">
    <source>
        <dbReference type="EMBL" id="QHC01058.1"/>
    </source>
</evidence>
<feature type="transmembrane region" description="Helical" evidence="1">
    <location>
        <begin position="20"/>
        <end position="39"/>
    </location>
</feature>
<evidence type="ECO:0000256" key="1">
    <source>
        <dbReference type="SAM" id="Phobius"/>
    </source>
</evidence>
<feature type="transmembrane region" description="Helical" evidence="1">
    <location>
        <begin position="198"/>
        <end position="218"/>
    </location>
</feature>
<dbReference type="KEGG" id="eke:EK0264_12660"/>
<protein>
    <submittedName>
        <fullName evidence="2">Uncharacterized protein</fullName>
    </submittedName>
</protein>
<accession>A0A7L4YPS1</accession>
<name>A0A7L4YPS1_9ACTN</name>
<dbReference type="OrthoDB" id="2717873at2"/>
<dbReference type="AlphaFoldDB" id="A0A7L4YPS1"/>
<dbReference type="InParanoid" id="A0A7L4YPS1"/>
<feature type="transmembrane region" description="Helical" evidence="1">
    <location>
        <begin position="159"/>
        <end position="178"/>
    </location>
</feature>
<reference evidence="2 3" key="1">
    <citation type="journal article" date="2018" name="Int. J. Syst. Evol. Microbiol.">
        <title>Epidermidibacterium keratini gen. nov., sp. nov., a member of the family Sporichthyaceae, isolated from keratin epidermis.</title>
        <authorList>
            <person name="Lee D.G."/>
            <person name="Trujillo M.E."/>
            <person name="Kang S."/>
            <person name="Nam J.J."/>
            <person name="Kim Y.J."/>
        </authorList>
    </citation>
    <scope>NUCLEOTIDE SEQUENCE [LARGE SCALE GENOMIC DNA]</scope>
    <source>
        <strain evidence="2 3">EPI-7</strain>
    </source>
</reference>
<organism evidence="2 3">
    <name type="scientific">Epidermidibacterium keratini</name>
    <dbReference type="NCBI Taxonomy" id="1891644"/>
    <lineage>
        <taxon>Bacteria</taxon>
        <taxon>Bacillati</taxon>
        <taxon>Actinomycetota</taxon>
        <taxon>Actinomycetes</taxon>
        <taxon>Sporichthyales</taxon>
        <taxon>Sporichthyaceae</taxon>
        <taxon>Epidermidibacterium</taxon>
    </lineage>
</organism>
<keyword evidence="3" id="KW-1185">Reference proteome</keyword>
<proteinExistence type="predicted"/>
<feature type="transmembrane region" description="Helical" evidence="1">
    <location>
        <begin position="72"/>
        <end position="97"/>
    </location>
</feature>
<keyword evidence="1" id="KW-1133">Transmembrane helix</keyword>
<gene>
    <name evidence="2" type="ORF">EK0264_12660</name>
</gene>
<dbReference type="EMBL" id="CP047156">
    <property type="protein sequence ID" value="QHC01058.1"/>
    <property type="molecule type" value="Genomic_DNA"/>
</dbReference>
<evidence type="ECO:0000313" key="3">
    <source>
        <dbReference type="Proteomes" id="UP000463857"/>
    </source>
</evidence>
<feature type="transmembrane region" description="Helical" evidence="1">
    <location>
        <begin position="118"/>
        <end position="139"/>
    </location>
</feature>
<keyword evidence="1" id="KW-0812">Transmembrane</keyword>
<feature type="transmembrane region" description="Helical" evidence="1">
    <location>
        <begin position="46"/>
        <end position="66"/>
    </location>
</feature>